<evidence type="ECO:0000256" key="1">
    <source>
        <dbReference type="ARBA" id="ARBA00009437"/>
    </source>
</evidence>
<dbReference type="Proteomes" id="UP000229523">
    <property type="component" value="Unassembled WGS sequence"/>
</dbReference>
<dbReference type="InterPro" id="IPR005119">
    <property type="entry name" value="LysR_subst-bd"/>
</dbReference>
<dbReference type="RefSeq" id="WP_099579701.1">
    <property type="nucleotide sequence ID" value="NZ_MJBI02000001.1"/>
</dbReference>
<proteinExistence type="inferred from homology"/>
<keyword evidence="7" id="KW-1185">Reference proteome</keyword>
<comment type="similarity">
    <text evidence="1">Belongs to the LysR transcriptional regulatory family.</text>
</comment>
<accession>A0A2G5NQ77</accession>
<feature type="domain" description="HTH lysR-type" evidence="5">
    <location>
        <begin position="1"/>
        <end position="58"/>
    </location>
</feature>
<evidence type="ECO:0000256" key="3">
    <source>
        <dbReference type="ARBA" id="ARBA00023125"/>
    </source>
</evidence>
<dbReference type="FunFam" id="1.10.10.10:FF:000001">
    <property type="entry name" value="LysR family transcriptional regulator"/>
    <property type="match status" value="1"/>
</dbReference>
<comment type="caution">
    <text evidence="6">The sequence shown here is derived from an EMBL/GenBank/DDBJ whole genome shotgun (WGS) entry which is preliminary data.</text>
</comment>
<dbReference type="Pfam" id="PF03466">
    <property type="entry name" value="LysR_substrate"/>
    <property type="match status" value="1"/>
</dbReference>
<dbReference type="InterPro" id="IPR000847">
    <property type="entry name" value="LysR_HTH_N"/>
</dbReference>
<evidence type="ECO:0000259" key="5">
    <source>
        <dbReference type="PROSITE" id="PS50931"/>
    </source>
</evidence>
<dbReference type="SUPFAM" id="SSF46785">
    <property type="entry name" value="Winged helix' DNA-binding domain"/>
    <property type="match status" value="1"/>
</dbReference>
<dbReference type="SUPFAM" id="SSF53850">
    <property type="entry name" value="Periplasmic binding protein-like II"/>
    <property type="match status" value="1"/>
</dbReference>
<dbReference type="Gene3D" id="1.10.10.10">
    <property type="entry name" value="Winged helix-like DNA-binding domain superfamily/Winged helix DNA-binding domain"/>
    <property type="match status" value="1"/>
</dbReference>
<protein>
    <submittedName>
        <fullName evidence="6">LysR family transcriptional regulator</fullName>
    </submittedName>
</protein>
<keyword evidence="2" id="KW-0805">Transcription regulation</keyword>
<evidence type="ECO:0000256" key="4">
    <source>
        <dbReference type="ARBA" id="ARBA00023163"/>
    </source>
</evidence>
<dbReference type="PANTHER" id="PTHR30126">
    <property type="entry name" value="HTH-TYPE TRANSCRIPTIONAL REGULATOR"/>
    <property type="match status" value="1"/>
</dbReference>
<dbReference type="CDD" id="cd05466">
    <property type="entry name" value="PBP2_LTTR_substrate"/>
    <property type="match status" value="1"/>
</dbReference>
<dbReference type="PROSITE" id="PS50931">
    <property type="entry name" value="HTH_LYSR"/>
    <property type="match status" value="1"/>
</dbReference>
<sequence>MKILHFEYFIAVVEHNSFTRAAEYLHIAQPSLTTAIKKLEQELGYALLTRSTKAIKITEKGILFYQYSKEIVKAYHHTVEKMYDLNESDFPKIKIAILESTNRWVSQVVKNHANQFESQRYQIKEILSVRDSLKTLMNYDVDIAITNELINDEAIESLPLYTEEYIILGNQKDLADKVVTLDQLPLILPNESFQVRQHLNDYFNRHAIRPNIVMEVDRFDTASNFVHDGLGYAVVPKIYYQSFNANQLTAHKIEPTINRTIYINYHKKRKHSSRVLSLIDRFIQYWNFDAAYET</sequence>
<dbReference type="Pfam" id="PF00126">
    <property type="entry name" value="HTH_1"/>
    <property type="match status" value="1"/>
</dbReference>
<evidence type="ECO:0000256" key="2">
    <source>
        <dbReference type="ARBA" id="ARBA00023015"/>
    </source>
</evidence>
<dbReference type="GO" id="GO:0003677">
    <property type="term" value="F:DNA binding"/>
    <property type="evidence" value="ECO:0007669"/>
    <property type="project" value="UniProtKB-KW"/>
</dbReference>
<keyword evidence="3" id="KW-0238">DNA-binding</keyword>
<gene>
    <name evidence="6" type="ORF">BFS35_000245</name>
</gene>
<dbReference type="GO" id="GO:0003700">
    <property type="term" value="F:DNA-binding transcription factor activity"/>
    <property type="evidence" value="ECO:0007669"/>
    <property type="project" value="InterPro"/>
</dbReference>
<dbReference type="AlphaFoldDB" id="A0A2G5NQ77"/>
<dbReference type="Gene3D" id="3.40.190.290">
    <property type="match status" value="1"/>
</dbReference>
<name>A0A2G5NQ77_9STAP</name>
<organism evidence="6 7">
    <name type="scientific">Macrococcoides goetzii</name>
    <dbReference type="NCBI Taxonomy" id="1891097"/>
    <lineage>
        <taxon>Bacteria</taxon>
        <taxon>Bacillati</taxon>
        <taxon>Bacillota</taxon>
        <taxon>Bacilli</taxon>
        <taxon>Bacillales</taxon>
        <taxon>Staphylococcaceae</taxon>
        <taxon>Macrococcoides</taxon>
    </lineage>
</organism>
<reference evidence="6 7" key="1">
    <citation type="journal article" date="2018" name="Front. Microbiol.">
        <title>Description and Comparative Genomics of Macrococcus caseolyticus subsp. hominis subsp. nov., Macrococcus goetzii sp. nov., Macrococcus epidermidis sp. nov., and Macrococcus bohemicus sp. nov., Novel Macrococci From Human Clinical Material With Virulence Potential and Suspected Uptake of Foreign DNA by Natural Transformation.</title>
        <authorList>
            <person name="Maslanova I."/>
            <person name="Wertheimer Z."/>
            <person name="Sedlacek I."/>
            <person name="Svec P."/>
            <person name="Indrakova A."/>
            <person name="Kovarovic V."/>
            <person name="Schumann P."/>
            <person name="Sproer C."/>
            <person name="Kralova S."/>
            <person name="Sedo O."/>
            <person name="Kristofova L."/>
            <person name="Vrbovska V."/>
            <person name="Fuzik T."/>
            <person name="Petras P."/>
            <person name="Zdrahal Z."/>
            <person name="Ruzickova V."/>
            <person name="Doskar J."/>
            <person name="Pantucek R."/>
        </authorList>
    </citation>
    <scope>NUCLEOTIDE SEQUENCE [LARGE SCALE GENOMIC DNA]</scope>
    <source>
        <strain evidence="6 7">CCM 4927</strain>
    </source>
</reference>
<evidence type="ECO:0000313" key="6">
    <source>
        <dbReference type="EMBL" id="RAI82147.1"/>
    </source>
</evidence>
<dbReference type="EMBL" id="MJBI02000001">
    <property type="protein sequence ID" value="RAI82147.1"/>
    <property type="molecule type" value="Genomic_DNA"/>
</dbReference>
<keyword evidence="4" id="KW-0804">Transcription</keyword>
<evidence type="ECO:0000313" key="7">
    <source>
        <dbReference type="Proteomes" id="UP000229523"/>
    </source>
</evidence>
<dbReference type="InterPro" id="IPR036390">
    <property type="entry name" value="WH_DNA-bd_sf"/>
</dbReference>
<dbReference type="PRINTS" id="PR00039">
    <property type="entry name" value="HTHLYSR"/>
</dbReference>
<dbReference type="InterPro" id="IPR036388">
    <property type="entry name" value="WH-like_DNA-bd_sf"/>
</dbReference>
<dbReference type="PANTHER" id="PTHR30126:SF96">
    <property type="entry name" value="TRANSCRIPTIONAL REGULATORY PROTEIN, LYSR FAMILY"/>
    <property type="match status" value="1"/>
</dbReference>